<evidence type="ECO:0000256" key="6">
    <source>
        <dbReference type="ARBA" id="ARBA00023015"/>
    </source>
</evidence>
<feature type="compositionally biased region" description="Basic and acidic residues" evidence="10">
    <location>
        <begin position="79"/>
        <end position="90"/>
    </location>
</feature>
<feature type="region of interest" description="Disordered" evidence="10">
    <location>
        <begin position="360"/>
        <end position="396"/>
    </location>
</feature>
<feature type="domain" description="C2H2-type" evidence="11">
    <location>
        <begin position="566"/>
        <end position="590"/>
    </location>
</feature>
<protein>
    <recommendedName>
        <fullName evidence="11">C2H2-type domain-containing protein</fullName>
    </recommendedName>
</protein>
<dbReference type="SMART" id="SM00355">
    <property type="entry name" value="ZnF_C2H2"/>
    <property type="match status" value="7"/>
</dbReference>
<evidence type="ECO:0000256" key="1">
    <source>
        <dbReference type="ARBA" id="ARBA00004123"/>
    </source>
</evidence>
<dbReference type="Gene3D" id="3.30.160.60">
    <property type="entry name" value="Classic Zinc Finger"/>
    <property type="match status" value="7"/>
</dbReference>
<dbReference type="GeneTree" id="ENSGT00940000154308"/>
<keyword evidence="3" id="KW-0677">Repeat</keyword>
<feature type="domain" description="C2H2-type" evidence="11">
    <location>
        <begin position="510"/>
        <end position="537"/>
    </location>
</feature>
<dbReference type="FunFam" id="3.30.160.60:FF:001270">
    <property type="entry name" value="zinc finger protein 583 isoform X1"/>
    <property type="match status" value="1"/>
</dbReference>
<dbReference type="PROSITE" id="PS50157">
    <property type="entry name" value="ZINC_FINGER_C2H2_2"/>
    <property type="match status" value="7"/>
</dbReference>
<feature type="compositionally biased region" description="Basic and acidic residues" evidence="10">
    <location>
        <begin position="275"/>
        <end position="292"/>
    </location>
</feature>
<dbReference type="FunFam" id="3.30.160.60:FF:000446">
    <property type="entry name" value="Zinc finger protein"/>
    <property type="match status" value="2"/>
</dbReference>
<evidence type="ECO:0000256" key="5">
    <source>
        <dbReference type="ARBA" id="ARBA00022833"/>
    </source>
</evidence>
<dbReference type="PANTHER" id="PTHR24394:SF48">
    <property type="entry name" value="ZINC FINGER PROTEIN 771"/>
    <property type="match status" value="1"/>
</dbReference>
<dbReference type="InterPro" id="IPR013087">
    <property type="entry name" value="Znf_C2H2_type"/>
</dbReference>
<dbReference type="Ensembl" id="ENSOMYT00000093072.2">
    <property type="protein sequence ID" value="ENSOMYP00000085407.2"/>
    <property type="gene ID" value="ENSOMYG00000024761.2"/>
</dbReference>
<evidence type="ECO:0000256" key="7">
    <source>
        <dbReference type="ARBA" id="ARBA00023163"/>
    </source>
</evidence>
<dbReference type="PANTHER" id="PTHR24394">
    <property type="entry name" value="ZINC FINGER PROTEIN"/>
    <property type="match status" value="1"/>
</dbReference>
<evidence type="ECO:0000313" key="12">
    <source>
        <dbReference type="Ensembl" id="ENSOMYP00000085407.2"/>
    </source>
</evidence>
<keyword evidence="8" id="KW-0539">Nucleus</keyword>
<keyword evidence="7" id="KW-0804">Transcription</keyword>
<dbReference type="FunFam" id="3.30.160.60:FF:000512">
    <property type="entry name" value="zinc finger protein 197 isoform X1"/>
    <property type="match status" value="1"/>
</dbReference>
<sequence length="590" mass="66100">MSLTMSSLNYSSPVKEEVCCTEKESLAMNIVVKEEEEEEDITLKGEEESFRMKKEEDEAVIVKEEREPFREEEDAISIKVKEEDVLGVKEEETEDQIDTRERHDYGGSSGEPQQHPDADEAEKSLSRSEHQMDNASPSSLPESPCRASPGSSLLLVMKRLSVLLVDCRKTTGLSGTVRGGAEKNGLDFTHQIHTGERHDYCGSSGEPEQYPDADETEKSLSRSEHQMDNASPSSLPESLYCASPGSSLLLGRKRLSVLLVDCRKTTGLSGTVRGGAEKNRLDFTHQRERHDYCGSSGEPEQHPDADEAEKSLSRSEHQMDNDSPSSLPESPCRASPGSTLLLGMKRLSVLLVDCRKTKGLSGTVRGGEERKGSDLTHQRERPDSEEPEPVKSKPARQHLCSQCGKSFNQKEHLKKHERIHTGEKPYHCSQCGKSFTQKSNLKKHESIHTGEKPFQCSQCGKSSAHLCKLKTHQRIHTGEKPYHCSQCGKSFAHLCNLKSHERLHTGEKPYPCSQCGKRFTHSCNLKTHEILHTGEKPYPCSQCGKSFAHLCKLKIHQRIHTGEKPYHCSQCGRSFTHLCNLKRHERLHTV</sequence>
<dbReference type="PROSITE" id="PS00028">
    <property type="entry name" value="ZINC_FINGER_C2H2_1"/>
    <property type="match status" value="6"/>
</dbReference>
<organism evidence="12 13">
    <name type="scientific">Oncorhynchus mykiss</name>
    <name type="common">Rainbow trout</name>
    <name type="synonym">Salmo gairdneri</name>
    <dbReference type="NCBI Taxonomy" id="8022"/>
    <lineage>
        <taxon>Eukaryota</taxon>
        <taxon>Metazoa</taxon>
        <taxon>Chordata</taxon>
        <taxon>Craniata</taxon>
        <taxon>Vertebrata</taxon>
        <taxon>Euteleostomi</taxon>
        <taxon>Actinopterygii</taxon>
        <taxon>Neopterygii</taxon>
        <taxon>Teleostei</taxon>
        <taxon>Protacanthopterygii</taxon>
        <taxon>Salmoniformes</taxon>
        <taxon>Salmonidae</taxon>
        <taxon>Salmoninae</taxon>
        <taxon>Oncorhynchus</taxon>
    </lineage>
</organism>
<dbReference type="GO" id="GO:0003677">
    <property type="term" value="F:DNA binding"/>
    <property type="evidence" value="ECO:0007669"/>
    <property type="project" value="UniProtKB-KW"/>
</dbReference>
<feature type="region of interest" description="Disordered" evidence="10">
    <location>
        <begin position="196"/>
        <end position="238"/>
    </location>
</feature>
<reference evidence="12" key="2">
    <citation type="submission" date="2025-09" db="UniProtKB">
        <authorList>
            <consortium name="Ensembl"/>
        </authorList>
    </citation>
    <scope>IDENTIFICATION</scope>
</reference>
<evidence type="ECO:0000256" key="2">
    <source>
        <dbReference type="ARBA" id="ARBA00022723"/>
    </source>
</evidence>
<comment type="subcellular location">
    <subcellularLocation>
        <location evidence="1">Nucleus</location>
    </subcellularLocation>
</comment>
<feature type="domain" description="C2H2-type" evidence="11">
    <location>
        <begin position="426"/>
        <end position="453"/>
    </location>
</feature>
<proteinExistence type="predicted"/>
<dbReference type="GO" id="GO:0008270">
    <property type="term" value="F:zinc ion binding"/>
    <property type="evidence" value="ECO:0007669"/>
    <property type="project" value="UniProtKB-KW"/>
</dbReference>
<evidence type="ECO:0000313" key="13">
    <source>
        <dbReference type="Proteomes" id="UP000694395"/>
    </source>
</evidence>
<name>A0A8C7TWE7_ONCMY</name>
<feature type="domain" description="C2H2-type" evidence="11">
    <location>
        <begin position="454"/>
        <end position="481"/>
    </location>
</feature>
<keyword evidence="13" id="KW-1185">Reference proteome</keyword>
<evidence type="ECO:0000259" key="11">
    <source>
        <dbReference type="PROSITE" id="PS50157"/>
    </source>
</evidence>
<dbReference type="FunFam" id="3.30.160.60:FF:002281">
    <property type="match status" value="1"/>
</dbReference>
<feature type="domain" description="C2H2-type" evidence="11">
    <location>
        <begin position="538"/>
        <end position="565"/>
    </location>
</feature>
<dbReference type="InterPro" id="IPR036236">
    <property type="entry name" value="Znf_C2H2_sf"/>
</dbReference>
<dbReference type="GO" id="GO:0005634">
    <property type="term" value="C:nucleus"/>
    <property type="evidence" value="ECO:0007669"/>
    <property type="project" value="UniProtKB-SubCell"/>
</dbReference>
<feature type="compositionally biased region" description="Basic and acidic residues" evidence="10">
    <location>
        <begin position="299"/>
        <end position="320"/>
    </location>
</feature>
<evidence type="ECO:0000256" key="4">
    <source>
        <dbReference type="ARBA" id="ARBA00022771"/>
    </source>
</evidence>
<feature type="compositionally biased region" description="Basic and acidic residues" evidence="10">
    <location>
        <begin position="366"/>
        <end position="391"/>
    </location>
</feature>
<evidence type="ECO:0000256" key="9">
    <source>
        <dbReference type="PROSITE-ProRule" id="PRU00042"/>
    </source>
</evidence>
<dbReference type="SUPFAM" id="SSF57667">
    <property type="entry name" value="beta-beta-alpha zinc fingers"/>
    <property type="match status" value="4"/>
</dbReference>
<dbReference type="FunFam" id="3.30.160.60:FF:000358">
    <property type="entry name" value="zinc finger protein 24"/>
    <property type="match status" value="2"/>
</dbReference>
<evidence type="ECO:0000256" key="3">
    <source>
        <dbReference type="ARBA" id="ARBA00022737"/>
    </source>
</evidence>
<feature type="domain" description="C2H2-type" evidence="11">
    <location>
        <begin position="482"/>
        <end position="509"/>
    </location>
</feature>
<dbReference type="GO" id="GO:0000981">
    <property type="term" value="F:DNA-binding transcription factor activity, RNA polymerase II-specific"/>
    <property type="evidence" value="ECO:0007669"/>
    <property type="project" value="TreeGrafter"/>
</dbReference>
<feature type="compositionally biased region" description="Basic and acidic residues" evidence="10">
    <location>
        <begin position="114"/>
        <end position="132"/>
    </location>
</feature>
<evidence type="ECO:0000256" key="8">
    <source>
        <dbReference type="ARBA" id="ARBA00023242"/>
    </source>
</evidence>
<feature type="domain" description="C2H2-type" evidence="11">
    <location>
        <begin position="398"/>
        <end position="425"/>
    </location>
</feature>
<feature type="region of interest" description="Disordered" evidence="10">
    <location>
        <begin position="64"/>
        <end position="148"/>
    </location>
</feature>
<reference evidence="12" key="1">
    <citation type="submission" date="2025-08" db="UniProtKB">
        <authorList>
            <consortium name="Ensembl"/>
        </authorList>
    </citation>
    <scope>IDENTIFICATION</scope>
</reference>
<dbReference type="Pfam" id="PF00096">
    <property type="entry name" value="zf-C2H2"/>
    <property type="match status" value="6"/>
</dbReference>
<feature type="compositionally biased region" description="Basic and acidic residues" evidence="10">
    <location>
        <begin position="216"/>
        <end position="227"/>
    </location>
</feature>
<dbReference type="Proteomes" id="UP000694395">
    <property type="component" value="Unassembled WGS sequence"/>
</dbReference>
<keyword evidence="6" id="KW-0805">Transcription regulation</keyword>
<dbReference type="AlphaFoldDB" id="A0A8C7TWE7"/>
<accession>A0A8C7TWE7</accession>
<evidence type="ECO:0000256" key="10">
    <source>
        <dbReference type="SAM" id="MobiDB-lite"/>
    </source>
</evidence>
<keyword evidence="5" id="KW-0862">Zinc</keyword>
<feature type="region of interest" description="Disordered" evidence="10">
    <location>
        <begin position="269"/>
        <end position="336"/>
    </location>
</feature>
<keyword evidence="2" id="KW-0479">Metal-binding</keyword>
<keyword evidence="4 9" id="KW-0863">Zinc-finger</keyword>